<protein>
    <submittedName>
        <fullName evidence="10">Carboxypeptidase family protein</fullName>
    </submittedName>
</protein>
<dbReference type="RefSeq" id="WP_130419904.1">
    <property type="nucleotide sequence ID" value="NZ_SHKW01000001.1"/>
</dbReference>
<comment type="subcellular location">
    <subcellularLocation>
        <location evidence="1">Cell outer membrane</location>
        <topology evidence="1">Multi-pass membrane protein</topology>
    </subcellularLocation>
</comment>
<evidence type="ECO:0000256" key="8">
    <source>
        <dbReference type="SAM" id="SignalP"/>
    </source>
</evidence>
<keyword evidence="10" id="KW-0121">Carboxypeptidase</keyword>
<dbReference type="GO" id="GO:0004180">
    <property type="term" value="F:carboxypeptidase activity"/>
    <property type="evidence" value="ECO:0007669"/>
    <property type="project" value="UniProtKB-KW"/>
</dbReference>
<dbReference type="Gene3D" id="2.60.40.1120">
    <property type="entry name" value="Carboxypeptidase-like, regulatory domain"/>
    <property type="match status" value="1"/>
</dbReference>
<reference evidence="10 11" key="1">
    <citation type="submission" date="2019-02" db="EMBL/GenBank/DDBJ databases">
        <title>Genomic Encyclopedia of Archaeal and Bacterial Type Strains, Phase II (KMG-II): from individual species to whole genera.</title>
        <authorList>
            <person name="Goeker M."/>
        </authorList>
    </citation>
    <scope>NUCLEOTIDE SEQUENCE [LARGE SCALE GENOMIC DNA]</scope>
    <source>
        <strain evidence="10 11">DSM 18101</strain>
    </source>
</reference>
<feature type="chain" id="PRO_5020505822" evidence="8">
    <location>
        <begin position="26"/>
        <end position="1093"/>
    </location>
</feature>
<dbReference type="OrthoDB" id="97893at2"/>
<organism evidence="10 11">
    <name type="scientific">Edaphobacter modestus</name>
    <dbReference type="NCBI Taxonomy" id="388466"/>
    <lineage>
        <taxon>Bacteria</taxon>
        <taxon>Pseudomonadati</taxon>
        <taxon>Acidobacteriota</taxon>
        <taxon>Terriglobia</taxon>
        <taxon>Terriglobales</taxon>
        <taxon>Acidobacteriaceae</taxon>
        <taxon>Edaphobacter</taxon>
    </lineage>
</organism>
<evidence type="ECO:0000313" key="11">
    <source>
        <dbReference type="Proteomes" id="UP000292958"/>
    </source>
</evidence>
<feature type="signal peptide" evidence="8">
    <location>
        <begin position="1"/>
        <end position="25"/>
    </location>
</feature>
<dbReference type="InterPro" id="IPR039426">
    <property type="entry name" value="TonB-dep_rcpt-like"/>
</dbReference>
<keyword evidence="5" id="KW-0472">Membrane</keyword>
<feature type="compositionally biased region" description="Low complexity" evidence="7">
    <location>
        <begin position="1062"/>
        <end position="1072"/>
    </location>
</feature>
<keyword evidence="11" id="KW-1185">Reference proteome</keyword>
<dbReference type="SUPFAM" id="SSF56935">
    <property type="entry name" value="Porins"/>
    <property type="match status" value="1"/>
</dbReference>
<evidence type="ECO:0000313" key="10">
    <source>
        <dbReference type="EMBL" id="RZU42104.1"/>
    </source>
</evidence>
<dbReference type="Proteomes" id="UP000292958">
    <property type="component" value="Unassembled WGS sequence"/>
</dbReference>
<keyword evidence="3" id="KW-1134">Transmembrane beta strand</keyword>
<feature type="domain" description="TonB-dependent transporter Oar-like beta-barrel" evidence="9">
    <location>
        <begin position="241"/>
        <end position="1071"/>
    </location>
</feature>
<dbReference type="EMBL" id="SHKW01000001">
    <property type="protein sequence ID" value="RZU42104.1"/>
    <property type="molecule type" value="Genomic_DNA"/>
</dbReference>
<comment type="caution">
    <text evidence="10">The sequence shown here is derived from an EMBL/GenBank/DDBJ whole genome shotgun (WGS) entry which is preliminary data.</text>
</comment>
<keyword evidence="8" id="KW-0732">Signal</keyword>
<evidence type="ECO:0000259" key="9">
    <source>
        <dbReference type="Pfam" id="PF25183"/>
    </source>
</evidence>
<keyword evidence="4" id="KW-0812">Transmembrane</keyword>
<proteinExistence type="predicted"/>
<dbReference type="InterPro" id="IPR036942">
    <property type="entry name" value="Beta-barrel_TonB_sf"/>
</dbReference>
<dbReference type="SUPFAM" id="SSF49464">
    <property type="entry name" value="Carboxypeptidase regulatory domain-like"/>
    <property type="match status" value="1"/>
</dbReference>
<dbReference type="PANTHER" id="PTHR30069:SF46">
    <property type="entry name" value="OAR PROTEIN"/>
    <property type="match status" value="1"/>
</dbReference>
<evidence type="ECO:0000256" key="2">
    <source>
        <dbReference type="ARBA" id="ARBA00022448"/>
    </source>
</evidence>
<dbReference type="PANTHER" id="PTHR30069">
    <property type="entry name" value="TONB-DEPENDENT OUTER MEMBRANE RECEPTOR"/>
    <property type="match status" value="1"/>
</dbReference>
<dbReference type="Pfam" id="PF25183">
    <property type="entry name" value="OMP_b-brl_4"/>
    <property type="match status" value="1"/>
</dbReference>
<evidence type="ECO:0000256" key="7">
    <source>
        <dbReference type="SAM" id="MobiDB-lite"/>
    </source>
</evidence>
<dbReference type="InterPro" id="IPR057601">
    <property type="entry name" value="Oar-like_b-barrel"/>
</dbReference>
<evidence type="ECO:0000256" key="4">
    <source>
        <dbReference type="ARBA" id="ARBA00022692"/>
    </source>
</evidence>
<gene>
    <name evidence="10" type="ORF">BDD14_3650</name>
</gene>
<accession>A0A4Q7YXD9</accession>
<dbReference type="GO" id="GO:0044718">
    <property type="term" value="P:siderophore transmembrane transport"/>
    <property type="evidence" value="ECO:0007669"/>
    <property type="project" value="TreeGrafter"/>
</dbReference>
<keyword evidence="2" id="KW-0813">Transport</keyword>
<name>A0A4Q7YXD9_9BACT</name>
<dbReference type="InterPro" id="IPR008969">
    <property type="entry name" value="CarboxyPept-like_regulatory"/>
</dbReference>
<feature type="region of interest" description="Disordered" evidence="7">
    <location>
        <begin position="1062"/>
        <end position="1081"/>
    </location>
</feature>
<dbReference type="AlphaFoldDB" id="A0A4Q7YXD9"/>
<keyword evidence="10" id="KW-0645">Protease</keyword>
<keyword evidence="10" id="KW-0378">Hydrolase</keyword>
<evidence type="ECO:0000256" key="3">
    <source>
        <dbReference type="ARBA" id="ARBA00022452"/>
    </source>
</evidence>
<sequence>MRLFNKYIYLLFLVLVSAMTPMLTAQTFRGGIAGTVQDSSGAAVSNAKISLLGTETGYKRDMVSTDSGVYSFQDLPLGDYTVEVTAAGFSTRKVDHIAVRPGQIYSLDIKLGVASTNEQIEVSADAVTLDTVSTTNNAVVNEKAVANIPLNGRDFTQLLKVVPGYNGAQSLNGTRTNQLNWQIDGADNNDIWQNGAAANQGGVGSIAGVTIPIDAIDQFTVQSQGNAEAGRNGGGMVSLAIKSGTNTIHGSAYYFNRNEFFAAKSPFLLSAQRKPQLRNQQFGASVGGPIVRDKLFYFVNYERQKYLIQNSASATEPTAAYVRAGTALLQQHGISVNPLSLSVLSLWPAGNQEAGPASAGNFLDGRPQTGYSDNVIGKVDWTLTPRQTLSVRAFIGTGRQFAAVGTNVFDYYQVAPDITQNFTAVHNYAITDHLSNQALAAVGVFNQTFNDQNHSQNIPDLGLNTGVTTPSLYGAPTITIASSTTFDQTGVTQPLGRKDYTGHFTDTVNYIFGKHQVRFGGEYRRNYMDLQYQRNVRGTFTFTGQATANAAIVSLLPANATPYATDNSVGADVRAMADYLAGYVASSSFTQGNLRRDIYQNTFSLFVQDQYQLLQNLTLNYGLRYDYNAPINSPGVLSDFRPGAPGADAFGLVVPGGAGLDSIYPGNKSNIAPRFGFSYEPTAKMVVRGTYGIFFDAINFNGFFDNRPGNGGAAGVQANPTGATPVVNLSRPFYQWQTGINPFSSANAPSVFGLSTIDPNFRTAYIQNFNLNVQYQLSRNTILQAGYVGSLGRRLFNLIDINQARPGLGTSNNDLQPRRPYYNNTAIANAKSIAAINQISSQGTSNYSSAQVMIRTSNFHGLTAQGSYTYGHALDVVSGTRGFAPQDSTNLAGEYGNADFDIKHTFNGYVVYEAPQIGHSLPVLTKGWQGNAFLTVFSGQPVNVKLGSVDNSGTGEFQDRPNLIGDPKAGASRKFVTPAGGGTPYVQWYTAGGFAPAPAGSFGTFHRNVLRGPGFSTVDASLVKNTQLHERLTLQLRAEMFNIFNRTNLANPGVGTLSSSTFGRSTSTRNNSGAPGIGPGEPFNVQFAGKIIF</sequence>
<evidence type="ECO:0000256" key="5">
    <source>
        <dbReference type="ARBA" id="ARBA00023136"/>
    </source>
</evidence>
<dbReference type="Pfam" id="PF13620">
    <property type="entry name" value="CarboxypepD_reg"/>
    <property type="match status" value="1"/>
</dbReference>
<evidence type="ECO:0000256" key="6">
    <source>
        <dbReference type="ARBA" id="ARBA00023237"/>
    </source>
</evidence>
<dbReference type="GO" id="GO:0009279">
    <property type="term" value="C:cell outer membrane"/>
    <property type="evidence" value="ECO:0007669"/>
    <property type="project" value="UniProtKB-SubCell"/>
</dbReference>
<keyword evidence="6" id="KW-0998">Cell outer membrane</keyword>
<dbReference type="GO" id="GO:0015344">
    <property type="term" value="F:siderophore uptake transmembrane transporter activity"/>
    <property type="evidence" value="ECO:0007669"/>
    <property type="project" value="TreeGrafter"/>
</dbReference>
<dbReference type="Gene3D" id="2.40.170.20">
    <property type="entry name" value="TonB-dependent receptor, beta-barrel domain"/>
    <property type="match status" value="1"/>
</dbReference>
<evidence type="ECO:0000256" key="1">
    <source>
        <dbReference type="ARBA" id="ARBA00004571"/>
    </source>
</evidence>